<comment type="caution">
    <text evidence="1">The sequence shown here is derived from an EMBL/GenBank/DDBJ whole genome shotgun (WGS) entry which is preliminary data.</text>
</comment>
<dbReference type="AlphaFoldDB" id="A0AAV4DIH1"/>
<gene>
    <name evidence="1" type="ORF">PoB_007045100</name>
</gene>
<evidence type="ECO:0008006" key="3">
    <source>
        <dbReference type="Google" id="ProtNLM"/>
    </source>
</evidence>
<sequence>MSLEQGQLARLVKTFPIALTKSSVEIKGEKTKLMVKDKCAIKRDVLIQGQQLDTVNQFKLIRGNHQRWRLKMRSFCKSRIPNDCAHQTQKNNNGEMTTSQFTARSDCCVHWFSPSSSTRVRQVLSQTQKNNNGEMTTSQFTARSDCCVHWFSPSSSTRVRQELSQTKLSDRDWIERVIRYNSLTETEKQTRHLSFSRQASYQRGHRSPSITAFLYNLQINITHNPFTPLILRVASWQIFLKGLETLRQFLNFQSQHGIHARLRTSSANPAPPALITLRDLSAALAQTLLAVECGLDAVMVYHSTAITHMQILLTLECSRDGVLYHSTAITYMQTILTVECGRDSVWYYSTAITHMQILLTVECSCDDVSLNSYNPHSAAVKAYHRAFRDANLGYGPLEELS</sequence>
<reference evidence="1 2" key="1">
    <citation type="journal article" date="2021" name="Elife">
        <title>Chloroplast acquisition without the gene transfer in kleptoplastic sea slugs, Plakobranchus ocellatus.</title>
        <authorList>
            <person name="Maeda T."/>
            <person name="Takahashi S."/>
            <person name="Yoshida T."/>
            <person name="Shimamura S."/>
            <person name="Takaki Y."/>
            <person name="Nagai Y."/>
            <person name="Toyoda A."/>
            <person name="Suzuki Y."/>
            <person name="Arimoto A."/>
            <person name="Ishii H."/>
            <person name="Satoh N."/>
            <person name="Nishiyama T."/>
            <person name="Hasebe M."/>
            <person name="Maruyama T."/>
            <person name="Minagawa J."/>
            <person name="Obokata J."/>
            <person name="Shigenobu S."/>
        </authorList>
    </citation>
    <scope>NUCLEOTIDE SEQUENCE [LARGE SCALE GENOMIC DNA]</scope>
</reference>
<organism evidence="1 2">
    <name type="scientific">Plakobranchus ocellatus</name>
    <dbReference type="NCBI Taxonomy" id="259542"/>
    <lineage>
        <taxon>Eukaryota</taxon>
        <taxon>Metazoa</taxon>
        <taxon>Spiralia</taxon>
        <taxon>Lophotrochozoa</taxon>
        <taxon>Mollusca</taxon>
        <taxon>Gastropoda</taxon>
        <taxon>Heterobranchia</taxon>
        <taxon>Euthyneura</taxon>
        <taxon>Panpulmonata</taxon>
        <taxon>Sacoglossa</taxon>
        <taxon>Placobranchoidea</taxon>
        <taxon>Plakobranchidae</taxon>
        <taxon>Plakobranchus</taxon>
    </lineage>
</organism>
<dbReference type="EMBL" id="BLXT01007928">
    <property type="protein sequence ID" value="GFO43946.1"/>
    <property type="molecule type" value="Genomic_DNA"/>
</dbReference>
<accession>A0AAV4DIH1</accession>
<proteinExistence type="predicted"/>
<protein>
    <recommendedName>
        <fullName evidence="3">Ubiquitin-like domain-containing protein</fullName>
    </recommendedName>
</protein>
<evidence type="ECO:0000313" key="2">
    <source>
        <dbReference type="Proteomes" id="UP000735302"/>
    </source>
</evidence>
<evidence type="ECO:0000313" key="1">
    <source>
        <dbReference type="EMBL" id="GFO43946.1"/>
    </source>
</evidence>
<keyword evidence="2" id="KW-1185">Reference proteome</keyword>
<dbReference type="Proteomes" id="UP000735302">
    <property type="component" value="Unassembled WGS sequence"/>
</dbReference>
<name>A0AAV4DIH1_9GAST</name>